<evidence type="ECO:0008006" key="4">
    <source>
        <dbReference type="Google" id="ProtNLM"/>
    </source>
</evidence>
<dbReference type="OrthoDB" id="4357148at2759"/>
<organism evidence="2 3">
    <name type="scientific">Penicillium antarcticum</name>
    <dbReference type="NCBI Taxonomy" id="416450"/>
    <lineage>
        <taxon>Eukaryota</taxon>
        <taxon>Fungi</taxon>
        <taxon>Dikarya</taxon>
        <taxon>Ascomycota</taxon>
        <taxon>Pezizomycotina</taxon>
        <taxon>Eurotiomycetes</taxon>
        <taxon>Eurotiomycetidae</taxon>
        <taxon>Eurotiales</taxon>
        <taxon>Aspergillaceae</taxon>
        <taxon>Penicillium</taxon>
    </lineage>
</organism>
<feature type="region of interest" description="Disordered" evidence="1">
    <location>
        <begin position="1"/>
        <end position="71"/>
    </location>
</feature>
<dbReference type="Proteomes" id="UP000191672">
    <property type="component" value="Unassembled WGS sequence"/>
</dbReference>
<proteinExistence type="predicted"/>
<keyword evidence="3" id="KW-1185">Reference proteome</keyword>
<name>A0A1V6PYF7_9EURO</name>
<accession>A0A1V6PYF7</accession>
<evidence type="ECO:0000256" key="1">
    <source>
        <dbReference type="SAM" id="MobiDB-lite"/>
    </source>
</evidence>
<reference evidence="3" key="1">
    <citation type="journal article" date="2017" name="Nat. Microbiol.">
        <title>Global analysis of biosynthetic gene clusters reveals vast potential of secondary metabolite production in Penicillium species.</title>
        <authorList>
            <person name="Nielsen J.C."/>
            <person name="Grijseels S."/>
            <person name="Prigent S."/>
            <person name="Ji B."/>
            <person name="Dainat J."/>
            <person name="Nielsen K.F."/>
            <person name="Frisvad J.C."/>
            <person name="Workman M."/>
            <person name="Nielsen J."/>
        </authorList>
    </citation>
    <scope>NUCLEOTIDE SEQUENCE [LARGE SCALE GENOMIC DNA]</scope>
    <source>
        <strain evidence="3">IBT 31811</strain>
    </source>
</reference>
<evidence type="ECO:0000313" key="2">
    <source>
        <dbReference type="EMBL" id="OQD82050.1"/>
    </source>
</evidence>
<feature type="compositionally biased region" description="Acidic residues" evidence="1">
    <location>
        <begin position="11"/>
        <end position="20"/>
    </location>
</feature>
<protein>
    <recommendedName>
        <fullName evidence="4">Histone chaperone domain-containing protein</fullName>
    </recommendedName>
</protein>
<feature type="compositionally biased region" description="Basic and acidic residues" evidence="1">
    <location>
        <begin position="1"/>
        <end position="10"/>
    </location>
</feature>
<dbReference type="EMBL" id="MDYN01000023">
    <property type="protein sequence ID" value="OQD82050.1"/>
    <property type="molecule type" value="Genomic_DNA"/>
</dbReference>
<gene>
    <name evidence="2" type="ORF">PENANT_c023G10331</name>
</gene>
<feature type="compositionally biased region" description="Acidic residues" evidence="1">
    <location>
        <begin position="60"/>
        <end position="71"/>
    </location>
</feature>
<dbReference type="AlphaFoldDB" id="A0A1V6PYF7"/>
<evidence type="ECO:0000313" key="3">
    <source>
        <dbReference type="Proteomes" id="UP000191672"/>
    </source>
</evidence>
<comment type="caution">
    <text evidence="2">The sequence shown here is derived from an EMBL/GenBank/DDBJ whole genome shotgun (WGS) entry which is preliminary data.</text>
</comment>
<sequence>MADHTKRDTEDIYEGATQDDSDPRQPQLDEDNDGAINHSNVVKDRLRHAKPQTANKYSEGPDEDDLPAEAQ</sequence>